<evidence type="ECO:0000313" key="3">
    <source>
        <dbReference type="Proteomes" id="UP000465305"/>
    </source>
</evidence>
<dbReference type="Proteomes" id="UP000465305">
    <property type="component" value="Unassembled WGS sequence"/>
</dbReference>
<feature type="compositionally biased region" description="Polar residues" evidence="1">
    <location>
        <begin position="57"/>
        <end position="69"/>
    </location>
</feature>
<dbReference type="EMBL" id="BLKY01000001">
    <property type="protein sequence ID" value="GFG83398.1"/>
    <property type="molecule type" value="Genomic_DNA"/>
</dbReference>
<organism evidence="2 3">
    <name type="scientific">Mycolicibacter algericus</name>
    <name type="common">Mycobacterium algericum</name>
    <dbReference type="NCBI Taxonomy" id="1288388"/>
    <lineage>
        <taxon>Bacteria</taxon>
        <taxon>Bacillati</taxon>
        <taxon>Actinomycetota</taxon>
        <taxon>Actinomycetes</taxon>
        <taxon>Mycobacteriales</taxon>
        <taxon>Mycobacteriaceae</taxon>
        <taxon>Mycolicibacter</taxon>
    </lineage>
</organism>
<dbReference type="RefSeq" id="WP_133054447.1">
    <property type="nucleotide sequence ID" value="NZ_BLKY01000001.1"/>
</dbReference>
<evidence type="ECO:0000313" key="2">
    <source>
        <dbReference type="EMBL" id="GFG83398.1"/>
    </source>
</evidence>
<sequence length="95" mass="9748">MSDPVVFEVDVPAPVDVSITPAPVVEVQVAPVLPSPPPDPQVIAGAVTDYLTTNPVLPPQSGQAGNVLSTDGADPSWMDITPPVTLTLLLDNALV</sequence>
<name>A0A7I9Y417_MYCAL</name>
<gene>
    <name evidence="2" type="ORF">MALGJ_00740</name>
</gene>
<proteinExistence type="predicted"/>
<accession>A0A7I9Y417</accession>
<dbReference type="AlphaFoldDB" id="A0A7I9Y417"/>
<feature type="region of interest" description="Disordered" evidence="1">
    <location>
        <begin position="57"/>
        <end position="76"/>
    </location>
</feature>
<evidence type="ECO:0000256" key="1">
    <source>
        <dbReference type="SAM" id="MobiDB-lite"/>
    </source>
</evidence>
<reference evidence="2 3" key="1">
    <citation type="journal article" date="2019" name="Emerg. Microbes Infect.">
        <title>Comprehensive subspecies identification of 175 nontuberculous mycobacteria species based on 7547 genomic profiles.</title>
        <authorList>
            <person name="Matsumoto Y."/>
            <person name="Kinjo T."/>
            <person name="Motooka D."/>
            <person name="Nabeya D."/>
            <person name="Jung N."/>
            <person name="Uechi K."/>
            <person name="Horii T."/>
            <person name="Iida T."/>
            <person name="Fujita J."/>
            <person name="Nakamura S."/>
        </authorList>
    </citation>
    <scope>NUCLEOTIDE SEQUENCE [LARGE SCALE GENOMIC DNA]</scope>
    <source>
        <strain evidence="2 3">JCM 30723</strain>
    </source>
</reference>
<comment type="caution">
    <text evidence="2">The sequence shown here is derived from an EMBL/GenBank/DDBJ whole genome shotgun (WGS) entry which is preliminary data.</text>
</comment>
<protein>
    <submittedName>
        <fullName evidence="2">Uncharacterized protein</fullName>
    </submittedName>
</protein>